<accession>A0A382EXJ6</accession>
<gene>
    <name evidence="1" type="ORF">METZ01_LOCUS208300</name>
</gene>
<sequence length="116" mass="13157">MKNLIFIVILSLSSFTFAKTTDTGIDGIVIKNLVCDVFGFSPSSVGDSGVTFNLINRNSYSIKGKIHIEIYDDHGNRIENRWRNFSLAGVRGKKIKFKTLTECSRYNHTSFLLKLY</sequence>
<dbReference type="EMBL" id="UINC01046879">
    <property type="protein sequence ID" value="SVB55446.1"/>
    <property type="molecule type" value="Genomic_DNA"/>
</dbReference>
<protein>
    <submittedName>
        <fullName evidence="1">Uncharacterized protein</fullName>
    </submittedName>
</protein>
<name>A0A382EXJ6_9ZZZZ</name>
<proteinExistence type="predicted"/>
<evidence type="ECO:0000313" key="1">
    <source>
        <dbReference type="EMBL" id="SVB55446.1"/>
    </source>
</evidence>
<dbReference type="AlphaFoldDB" id="A0A382EXJ6"/>
<organism evidence="1">
    <name type="scientific">marine metagenome</name>
    <dbReference type="NCBI Taxonomy" id="408172"/>
    <lineage>
        <taxon>unclassified sequences</taxon>
        <taxon>metagenomes</taxon>
        <taxon>ecological metagenomes</taxon>
    </lineage>
</organism>
<reference evidence="1" key="1">
    <citation type="submission" date="2018-05" db="EMBL/GenBank/DDBJ databases">
        <authorList>
            <person name="Lanie J.A."/>
            <person name="Ng W.-L."/>
            <person name="Kazmierczak K.M."/>
            <person name="Andrzejewski T.M."/>
            <person name="Davidsen T.M."/>
            <person name="Wayne K.J."/>
            <person name="Tettelin H."/>
            <person name="Glass J.I."/>
            <person name="Rusch D."/>
            <person name="Podicherti R."/>
            <person name="Tsui H.-C.T."/>
            <person name="Winkler M.E."/>
        </authorList>
    </citation>
    <scope>NUCLEOTIDE SEQUENCE</scope>
</reference>